<feature type="domain" description="Calpain catalytic" evidence="3">
    <location>
        <begin position="17"/>
        <end position="126"/>
    </location>
</feature>
<protein>
    <submittedName>
        <fullName evidence="4">Dihydrolipoamide dehydrogenase</fullName>
    </submittedName>
</protein>
<comment type="caution">
    <text evidence="4">The sequence shown here is derived from an EMBL/GenBank/DDBJ whole genome shotgun (WGS) entry which is preliminary data.</text>
</comment>
<dbReference type="GO" id="GO:0004198">
    <property type="term" value="F:calcium-dependent cysteine-type endopeptidase activity"/>
    <property type="evidence" value="ECO:0007669"/>
    <property type="project" value="InterPro"/>
</dbReference>
<dbReference type="Gene3D" id="3.90.70.10">
    <property type="entry name" value="Cysteine proteinases"/>
    <property type="match status" value="1"/>
</dbReference>
<name>A0A4D9DHX5_9SAUR</name>
<dbReference type="Proteomes" id="UP000297703">
    <property type="component" value="Unassembled WGS sequence"/>
</dbReference>
<reference evidence="4 5" key="1">
    <citation type="submission" date="2019-04" db="EMBL/GenBank/DDBJ databases">
        <title>Draft genome of the big-headed turtle Platysternon megacephalum.</title>
        <authorList>
            <person name="Gong S."/>
        </authorList>
    </citation>
    <scope>NUCLEOTIDE SEQUENCE [LARGE SCALE GENOMIC DNA]</scope>
    <source>
        <strain evidence="4">DO16091913</strain>
        <tissue evidence="4">Muscle</tissue>
    </source>
</reference>
<evidence type="ECO:0000313" key="4">
    <source>
        <dbReference type="EMBL" id="TFJ95339.1"/>
    </source>
</evidence>
<reference evidence="4 5" key="2">
    <citation type="submission" date="2019-04" db="EMBL/GenBank/DDBJ databases">
        <title>The genome sequence of big-headed turtle.</title>
        <authorList>
            <person name="Gong S."/>
        </authorList>
    </citation>
    <scope>NUCLEOTIDE SEQUENCE [LARGE SCALE GENOMIC DNA]</scope>
    <source>
        <strain evidence="4">DO16091913</strain>
        <tissue evidence="4">Muscle</tissue>
    </source>
</reference>
<dbReference type="GO" id="GO:0006508">
    <property type="term" value="P:proteolysis"/>
    <property type="evidence" value="ECO:0007669"/>
    <property type="project" value="InterPro"/>
</dbReference>
<dbReference type="PANTHER" id="PTHR10183:SF385">
    <property type="entry name" value="CALPAIN-9"/>
    <property type="match status" value="1"/>
</dbReference>
<dbReference type="PANTHER" id="PTHR10183">
    <property type="entry name" value="CALPAIN"/>
    <property type="match status" value="1"/>
</dbReference>
<dbReference type="InterPro" id="IPR038765">
    <property type="entry name" value="Papain-like_cys_pep_sf"/>
</dbReference>
<dbReference type="PRINTS" id="PR00704">
    <property type="entry name" value="CALPAIN"/>
</dbReference>
<comment type="similarity">
    <text evidence="1">Belongs to the peptidase C2 family.</text>
</comment>
<keyword evidence="5" id="KW-1185">Reference proteome</keyword>
<dbReference type="Pfam" id="PF00648">
    <property type="entry name" value="Peptidase_C2"/>
    <property type="match status" value="1"/>
</dbReference>
<dbReference type="SUPFAM" id="SSF54001">
    <property type="entry name" value="Cysteine proteinases"/>
    <property type="match status" value="1"/>
</dbReference>
<dbReference type="OrthoDB" id="424753at2759"/>
<organism evidence="4 5">
    <name type="scientific">Platysternon megacephalum</name>
    <name type="common">big-headed turtle</name>
    <dbReference type="NCBI Taxonomy" id="55544"/>
    <lineage>
        <taxon>Eukaryota</taxon>
        <taxon>Metazoa</taxon>
        <taxon>Chordata</taxon>
        <taxon>Craniata</taxon>
        <taxon>Vertebrata</taxon>
        <taxon>Euteleostomi</taxon>
        <taxon>Archelosauria</taxon>
        <taxon>Testudinata</taxon>
        <taxon>Testudines</taxon>
        <taxon>Cryptodira</taxon>
        <taxon>Durocryptodira</taxon>
        <taxon>Testudinoidea</taxon>
        <taxon>Platysternidae</taxon>
        <taxon>Platysternon</taxon>
    </lineage>
</organism>
<dbReference type="GO" id="GO:0005737">
    <property type="term" value="C:cytoplasm"/>
    <property type="evidence" value="ECO:0007669"/>
    <property type="project" value="TreeGrafter"/>
</dbReference>
<comment type="caution">
    <text evidence="2">Lacks conserved residue(s) required for the propagation of feature annotation.</text>
</comment>
<gene>
    <name evidence="4" type="ORF">DR999_PMT23138</name>
</gene>
<dbReference type="AlphaFoldDB" id="A0A4D9DHX5"/>
<dbReference type="STRING" id="55544.A0A4D9DHX5"/>
<accession>A0A4D9DHX5</accession>
<dbReference type="InterPro" id="IPR022684">
    <property type="entry name" value="Calpain_cysteine_protease"/>
</dbReference>
<proteinExistence type="inferred from homology"/>
<dbReference type="PROSITE" id="PS50203">
    <property type="entry name" value="CALPAIN_CAT"/>
    <property type="match status" value="1"/>
</dbReference>
<evidence type="ECO:0000256" key="2">
    <source>
        <dbReference type="PROSITE-ProRule" id="PRU00239"/>
    </source>
</evidence>
<evidence type="ECO:0000259" key="3">
    <source>
        <dbReference type="PROSITE" id="PS50203"/>
    </source>
</evidence>
<dbReference type="SMART" id="SM00230">
    <property type="entry name" value="CysPc"/>
    <property type="match status" value="1"/>
</dbReference>
<dbReference type="InterPro" id="IPR001300">
    <property type="entry name" value="Peptidase_C2_calpain_cat"/>
</dbReference>
<evidence type="ECO:0000256" key="1">
    <source>
        <dbReference type="ARBA" id="ARBA00007623"/>
    </source>
</evidence>
<sequence>MKYYKLSNNSLTLHSTQFWQHNEWLDIVIDDQLPTFKDRLVFLHSAEHNEFWSALLEKAYAKLNGSYEALKGGSTLEAMEDFTGGVGEMYEVKKAPENLYEILGKALERGSMLGCSIDVSKRLERV</sequence>
<evidence type="ECO:0000313" key="5">
    <source>
        <dbReference type="Proteomes" id="UP000297703"/>
    </source>
</evidence>
<dbReference type="EMBL" id="QXTE01008865">
    <property type="protein sequence ID" value="TFJ95339.1"/>
    <property type="molecule type" value="Genomic_DNA"/>
</dbReference>